<feature type="compositionally biased region" description="Basic residues" evidence="11">
    <location>
        <begin position="711"/>
        <end position="739"/>
    </location>
</feature>
<evidence type="ECO:0000256" key="9">
    <source>
        <dbReference type="ARBA" id="ARBA00023136"/>
    </source>
</evidence>
<gene>
    <name evidence="13" type="ORF">GEV33_009600</name>
</gene>
<dbReference type="Proteomes" id="UP000719412">
    <property type="component" value="Unassembled WGS sequence"/>
</dbReference>
<evidence type="ECO:0000256" key="4">
    <source>
        <dbReference type="ARBA" id="ARBA00022475"/>
    </source>
</evidence>
<dbReference type="EMBL" id="JABDTM020025510">
    <property type="protein sequence ID" value="KAH0813191.1"/>
    <property type="molecule type" value="Genomic_DNA"/>
</dbReference>
<feature type="transmembrane region" description="Helical" evidence="12">
    <location>
        <begin position="1926"/>
        <end position="1943"/>
    </location>
</feature>
<keyword evidence="10" id="KW-0407">Ion channel</keyword>
<feature type="transmembrane region" description="Helical" evidence="12">
    <location>
        <begin position="1215"/>
        <end position="1237"/>
    </location>
</feature>
<feature type="region of interest" description="Disordered" evidence="11">
    <location>
        <begin position="694"/>
        <end position="743"/>
    </location>
</feature>
<evidence type="ECO:0000256" key="2">
    <source>
        <dbReference type="ARBA" id="ARBA00006513"/>
    </source>
</evidence>
<feature type="transmembrane region" description="Helical" evidence="12">
    <location>
        <begin position="1077"/>
        <end position="1099"/>
    </location>
</feature>
<keyword evidence="4" id="KW-1003">Cell membrane</keyword>
<feature type="region of interest" description="Disordered" evidence="11">
    <location>
        <begin position="263"/>
        <end position="288"/>
    </location>
</feature>
<feature type="transmembrane region" description="Helical" evidence="12">
    <location>
        <begin position="1552"/>
        <end position="1574"/>
    </location>
</feature>
<keyword evidence="7 12" id="KW-1133">Transmembrane helix</keyword>
<feature type="transmembrane region" description="Helical" evidence="12">
    <location>
        <begin position="1500"/>
        <end position="1518"/>
    </location>
</feature>
<reference evidence="13" key="2">
    <citation type="submission" date="2021-08" db="EMBL/GenBank/DDBJ databases">
        <authorList>
            <person name="Eriksson T."/>
        </authorList>
    </citation>
    <scope>NUCLEOTIDE SEQUENCE</scope>
    <source>
        <strain evidence="13">Stoneville</strain>
        <tissue evidence="13">Whole head</tissue>
    </source>
</reference>
<feature type="transmembrane region" description="Helical" evidence="12">
    <location>
        <begin position="1779"/>
        <end position="1799"/>
    </location>
</feature>
<comment type="caution">
    <text evidence="13">The sequence shown here is derived from an EMBL/GenBank/DDBJ whole genome shotgun (WGS) entry which is preliminary data.</text>
</comment>
<feature type="transmembrane region" description="Helical" evidence="12">
    <location>
        <begin position="1142"/>
        <end position="1162"/>
    </location>
</feature>
<feature type="transmembrane region" description="Helical" evidence="12">
    <location>
        <begin position="1401"/>
        <end position="1423"/>
    </location>
</feature>
<feature type="transmembrane region" description="Helical" evidence="12">
    <location>
        <begin position="1006"/>
        <end position="1023"/>
    </location>
</feature>
<keyword evidence="8" id="KW-0406">Ion transport</keyword>
<evidence type="ECO:0000256" key="1">
    <source>
        <dbReference type="ARBA" id="ARBA00004651"/>
    </source>
</evidence>
<dbReference type="PANTHER" id="PTHR21522">
    <property type="entry name" value="PROTON CHANNEL OTOP"/>
    <property type="match status" value="1"/>
</dbReference>
<feature type="region of interest" description="Disordered" evidence="11">
    <location>
        <begin position="607"/>
        <end position="645"/>
    </location>
</feature>
<sequence>MVVFTVGKSENGRKKGGDGIREICLSDKGLPIHAVPSSQFRLGYLKTYTQCFGPGLIIHKGICCTPWSGGKLTIERTQHTSLALAPPSRKKKSNQIKFMDNLYTSSMISLHPFTSVSVIQRIRDSDVAYSPAEHLVDVRSYVSSVLSVWPTMSILIIHFCNAIPLISISISHIHHISLLLIAAPGAKVNLKWKLNSNAVFENIWSTKALLKLPDWTLSSIRADRISTADHFKLGSGLEAKTPIIPGVRPRNLILQPFLRQPHQTKLPDDKRTNSTRKKRTRKRFPENVTGSGSDLFSLNAYHKHYTFSMHVRSLTEIIIKELLSVWGRRSEKRPVINIDNNLTGGYPVGVIFGRTASPLCCKVSTFPLGRLLYRNMGFRSTTPGRSQHTWCTLPAPFVADNRLIVRGTVLNEPKQSCFRGIHPANPSTLQIPRVSESIGIDQNEQISKHSCITARPHLFTNKRNQIHHLQYCPDYCPIIPHREEEKKARGAKKIASVQQRRRPPRGVVPGRLRRRFQLIGRIRGIMAIFPSSGRNGRVAAAFNVLFVCIARSMARHYPPPSCNCDHLDIVRDIHVLINLPEPRSAPSEGSSREVLYLNRHPLVPFRSLKPIPRSGHPPGEQKTLTPRSRGMMCGDLSTPSKARDLCKRSRANERAARRVSGYSGASLGTSHPRRWGFCRSVLLVASRRLQAPLSRSGSDVPHVDTDTTTMVRRRNPKRGRSASHTRRGSHHQTPKRRAINRGQQLTVSKLMVALYHYYIHKFPSQWPPERRARSRRDCRIRELELNLGAEHGSTSSGASKGIHTGRAVPQQPKDHLVLPNLALINETVDEEQNDSASSSRRPSAIIAALRRPSQAIALSAAHAVMNQRRYFLGLLHGQSERSIADKDDHKEEFLKKRNRRLGDDALTTILSALYAKLLVVLGMAFPITEIISKDVRPFFYQGFYLYLYLGSIVFVAYMYATFVREKAVTSIINSYHKNDKPAGGGFFPHRLSATAAANRPVKYGSFYLRLGAIAFGIGSMVYSGLEFGRYFELKNNHECSSNVLQAITPATRMLLTLVQVQFIFLNTKNVDLDRHKIIARFGLMHMVATNLCEWLYVLVEETKHEIIHLGEQSHNSTNSTLHAKYCQEGHVMGSLVRNASPFLFPCTIEYSLICAVILFEMWKKVKSVEVKAEVETASHKDDKIATHYNFNPFGGSPVNSNHHFSVDCSNAHRGLFAGIMIIVLTIISLIMFFVLASEPSESADGNLSLRRMAEFEVNIVELALYILTTVVVVVAMVQMRSLKYDRKVGAEGQAGIGLDNTLLVVAQTGMFIYCMFSVIGCYFTMSSSSPTGLVAEIFSFIQTCLQTMFVLDGWWRRCRNLEQVKNKPGKELITFLIIANMAMWTINTLEKNRAEFRPTHLLFFGEWAWTIITHVSMPLAIFYRIERLHQSLPTLDLDLNATESRHKPEPKYNKYGQSKGDDVLTFIISAFYAKFIVILGIALPVTDAIATNDYDTYDAFYMYLYLGSIIFLLYMYLIQMKEKSAQDIWRRSTDSGESFNIKKNQHVRYGSFYFRMGVTGFGIGSVIYSGLQFGQYFELSSQKDCDNMLKAVKPLLRIIFALMQMLFIFSYSNFLDVQRTKIIARFGLMHMIATNLCEWLFVLIEETQHDIYKSAKKRQDNAARDNVSLSEVDFQFLSSNTFRITKQLYEHKVNCLRSNVMEPILIKSEPYLAPCTVEYSLLCAVILGLMWKNAQADEDRDTLGDNSPEIGEKQSGCNVIYSRRQSQFSVDCAQAHKGLFTGILVLAVTVISLIMFFELVGYKHFKDIAILQVNVWEAVLFGMGTVASVFCIAALRDVGFRQLKRDLELEHLLLLVTQCGVFMYFLFQIIGAVLMGLNKGKGGIMRIITPLSALVQSSCQTVLVLDAWRRRCSTPSQMRRKPGRQLVTFLLVANIALWMVNRLKNNRSVSHPNQMDFYGVLAWNIITHVSMPLVVSYRFQSSVCFYEIWKHVYKMRQVSDVKAEENI</sequence>
<evidence type="ECO:0000256" key="7">
    <source>
        <dbReference type="ARBA" id="ARBA00022989"/>
    </source>
</evidence>
<comment type="subcellular location">
    <subcellularLocation>
        <location evidence="1">Cell membrane</location>
        <topology evidence="1">Multi-pass membrane protein</topology>
    </subcellularLocation>
</comment>
<evidence type="ECO:0000256" key="3">
    <source>
        <dbReference type="ARBA" id="ARBA00022448"/>
    </source>
</evidence>
<feature type="transmembrane region" description="Helical" evidence="12">
    <location>
        <begin position="1331"/>
        <end position="1351"/>
    </location>
</feature>
<feature type="transmembrane region" description="Helical" evidence="12">
    <location>
        <begin position="1043"/>
        <end position="1065"/>
    </location>
</feature>
<feature type="transmembrane region" description="Helical" evidence="12">
    <location>
        <begin position="1955"/>
        <end position="1975"/>
    </location>
</feature>
<keyword evidence="9 12" id="KW-0472">Membrane</keyword>
<dbReference type="PANTHER" id="PTHR21522:SF30">
    <property type="entry name" value="GH01206P"/>
    <property type="match status" value="1"/>
</dbReference>
<comment type="similarity">
    <text evidence="2">Belongs to the otopetrin family.</text>
</comment>
<proteinExistence type="inferred from homology"/>
<feature type="transmembrane region" description="Helical" evidence="12">
    <location>
        <begin position="1594"/>
        <end position="1614"/>
    </location>
</feature>
<evidence type="ECO:0000256" key="6">
    <source>
        <dbReference type="ARBA" id="ARBA00022781"/>
    </source>
</evidence>
<keyword evidence="3" id="KW-0813">Transport</keyword>
<feature type="region of interest" description="Disordered" evidence="11">
    <location>
        <begin position="789"/>
        <end position="813"/>
    </location>
</feature>
<organism evidence="13 14">
    <name type="scientific">Tenebrio molitor</name>
    <name type="common">Yellow mealworm beetle</name>
    <dbReference type="NCBI Taxonomy" id="7067"/>
    <lineage>
        <taxon>Eukaryota</taxon>
        <taxon>Metazoa</taxon>
        <taxon>Ecdysozoa</taxon>
        <taxon>Arthropoda</taxon>
        <taxon>Hexapoda</taxon>
        <taxon>Insecta</taxon>
        <taxon>Pterygota</taxon>
        <taxon>Neoptera</taxon>
        <taxon>Endopterygota</taxon>
        <taxon>Coleoptera</taxon>
        <taxon>Polyphaga</taxon>
        <taxon>Cucujiformia</taxon>
        <taxon>Tenebrionidae</taxon>
        <taxon>Tenebrio</taxon>
    </lineage>
</organism>
<keyword evidence="6" id="KW-0375">Hydrogen ion transport</keyword>
<feature type="transmembrane region" description="Helical" evidence="12">
    <location>
        <begin position="939"/>
        <end position="960"/>
    </location>
</feature>
<keyword evidence="5 12" id="KW-0812">Transmembrane</keyword>
<evidence type="ECO:0000256" key="8">
    <source>
        <dbReference type="ARBA" id="ARBA00023065"/>
    </source>
</evidence>
<feature type="compositionally biased region" description="Basic residues" evidence="11">
    <location>
        <begin position="273"/>
        <end position="282"/>
    </location>
</feature>
<evidence type="ECO:0000256" key="12">
    <source>
        <dbReference type="SAM" id="Phobius"/>
    </source>
</evidence>
<dbReference type="GO" id="GO:0015252">
    <property type="term" value="F:proton channel activity"/>
    <property type="evidence" value="ECO:0007669"/>
    <property type="project" value="InterPro"/>
</dbReference>
<evidence type="ECO:0000256" key="11">
    <source>
        <dbReference type="SAM" id="MobiDB-lite"/>
    </source>
</evidence>
<reference evidence="13" key="1">
    <citation type="journal article" date="2020" name="J Insects Food Feed">
        <title>The yellow mealworm (Tenebrio molitor) genome: a resource for the emerging insects as food and feed industry.</title>
        <authorList>
            <person name="Eriksson T."/>
            <person name="Andere A."/>
            <person name="Kelstrup H."/>
            <person name="Emery V."/>
            <person name="Picard C."/>
        </authorList>
    </citation>
    <scope>NUCLEOTIDE SEQUENCE</scope>
    <source>
        <strain evidence="13">Stoneville</strain>
        <tissue evidence="13">Whole head</tissue>
    </source>
</reference>
<feature type="transmembrane region" description="Helical" evidence="12">
    <location>
        <begin position="1302"/>
        <end position="1325"/>
    </location>
</feature>
<keyword evidence="14" id="KW-1185">Reference proteome</keyword>
<accession>A0A8J6HFH9</accession>
<feature type="transmembrane region" description="Helical" evidence="12">
    <location>
        <begin position="1819"/>
        <end position="1840"/>
    </location>
</feature>
<dbReference type="Pfam" id="PF03189">
    <property type="entry name" value="Otopetrin"/>
    <property type="match status" value="2"/>
</dbReference>
<feature type="transmembrane region" description="Helical" evidence="12">
    <location>
        <begin position="1463"/>
        <end position="1485"/>
    </location>
</feature>
<evidence type="ECO:0000313" key="13">
    <source>
        <dbReference type="EMBL" id="KAH0813191.1"/>
    </source>
</evidence>
<feature type="transmembrane region" description="Helical" evidence="12">
    <location>
        <begin position="1372"/>
        <end position="1389"/>
    </location>
</feature>
<feature type="transmembrane region" description="Helical" evidence="12">
    <location>
        <begin position="1626"/>
        <end position="1644"/>
    </location>
</feature>
<evidence type="ECO:0000256" key="10">
    <source>
        <dbReference type="ARBA" id="ARBA00023303"/>
    </source>
</evidence>
<dbReference type="InterPro" id="IPR004878">
    <property type="entry name" value="Otopetrin"/>
</dbReference>
<feature type="transmembrane region" description="Helical" evidence="12">
    <location>
        <begin position="1852"/>
        <end position="1877"/>
    </location>
</feature>
<name>A0A8J6HFH9_TENMO</name>
<feature type="transmembrane region" description="Helical" evidence="12">
    <location>
        <begin position="1257"/>
        <end position="1277"/>
    </location>
</feature>
<protein>
    <recommendedName>
        <fullName evidence="15">Otopetrin-2</fullName>
    </recommendedName>
</protein>
<evidence type="ECO:0008006" key="15">
    <source>
        <dbReference type="Google" id="ProtNLM"/>
    </source>
</evidence>
<evidence type="ECO:0000256" key="5">
    <source>
        <dbReference type="ARBA" id="ARBA00022692"/>
    </source>
</evidence>
<dbReference type="GO" id="GO:0005886">
    <property type="term" value="C:plasma membrane"/>
    <property type="evidence" value="ECO:0007669"/>
    <property type="project" value="UniProtKB-SubCell"/>
</dbReference>
<evidence type="ECO:0000313" key="14">
    <source>
        <dbReference type="Proteomes" id="UP000719412"/>
    </source>
</evidence>